<dbReference type="InterPro" id="IPR011990">
    <property type="entry name" value="TPR-like_helical_dom_sf"/>
</dbReference>
<feature type="region of interest" description="Disordered" evidence="2">
    <location>
        <begin position="1871"/>
        <end position="1899"/>
    </location>
</feature>
<evidence type="ECO:0000313" key="5">
    <source>
        <dbReference type="Proteomes" id="UP000325433"/>
    </source>
</evidence>
<dbReference type="SUPFAM" id="SSF52540">
    <property type="entry name" value="P-loop containing nucleoside triphosphate hydrolases"/>
    <property type="match status" value="1"/>
</dbReference>
<protein>
    <recommendedName>
        <fullName evidence="3">NACHT domain-containing protein</fullName>
    </recommendedName>
</protein>
<keyword evidence="1" id="KW-0677">Repeat</keyword>
<dbReference type="PROSITE" id="PS50837">
    <property type="entry name" value="NACHT"/>
    <property type="match status" value="1"/>
</dbReference>
<sequence>MSAEVVHPTAGYPSFRQDIFHNAISGTGENGSAGDAQKLDALHRASDQIASRVRPQLDAPAKEVFDSVRSTTDILDGIAEERLRFMPENGSQLDRAFKHAVVLVGRLEQLARLMASFTSGTERAIQLMGGSFLLLLQCGSDHARLLASFFQVSHRFAVELSHFRNNLEILVSDTVAQQELVAAYAELCGLICSASVHYFQKAEGASKAFDASDLQSRFSSQIQAFHSYRITVKERLWSRLIMGDVSVDPSEKVQEIWEYLSIKDREASRVLSARSPQPAEYTCEWFTNRLSQIRSSDNQLFTVTGDTGTGKTVLSEWIIQQLQTSTDPQDYDVVTFRVYDDISATTGPIGLAKGLLLEILGRQAKDGDLLRALEHSMSLHSSGASSKTVKETGKIMVIVDGVDSLNGDPEVIPRLFHHLKTLVSQSPSIKVIALSRPLHGIPSQTAGDVRTVVRNEIESSESGIVKKASGCFPIAQLAVDMISLTLNSTDLSDWSARSLLAWTIVSHRPLRVQEVQVVPRVGNVEGDIRRMFGSFITIENEIISFRSPALRQFLINQAKSAASDSGKGKLPLTMKEAHSDLLTRLLAYVKLSVTDEVEVSTTSLSQSAQHRYFDQYHLLEYAARYWTLHFRSSQMNEKERDNFKVTNLFKRSFPDSVLLALLEGGCHQLQYLPYQVQELQAFSVQLRRQLLPDLSLSLLQSLINAAQTSQQLKSFDAIDYSYEAWRKSSSLLGSRSIVTKFSAEIFIDVVAQRDSKHEAFLHHKEEILEYLLQASKEELGFSNDMTIKYTQMLLDHYATLTRKESVGRLSKELFEMSIARYGQHSQEMEKMTQHIYRQLERLSMPEVTADILQTEHEFSKQSLAVTDQRMIDSTLQMIKLYEEGKETSKADALFMDTWRKLLAVEDTSGTVTKQQAEFTMRYAEYLERHSRKGEAESVVSAAWFCLKSQLSRFDQLSSTFELVLGHIRKMKWEALAQSVLETLWEYRKSQKQASHQLIQVTASLAQTLQQSSSTVSSSEASMSEGQIDLIHEILESAKSAGIHSSDTTLASMKAAKQVASPLMERERYAEAAGVYRRALSHLWSEIDSKPTTIRLTENVDETVPLATSLAECYFKDLQIDKAALVYQNVLNAVLSSDATDTHMVRSTANRVITFYRTTYRFVKAITTYKDLYMNISSRLGKTHKQSIEILYEWGDLAKRCHHKQEAEQAYQEIYNNLRHNGQLDYRAIAAARALAAIYEETERWTKAKSVYETLWWTIPSGDRNHMLNSELVEEVYRHYKTLLETKLDANIVEIHDLAASYRKMCQRRYGTYSRQSYEATLSLAEISRRDERYHGEAVELYETALQQNETFSERPEVTTTMDMKHCLADLYARQSRTTHKAAALYREEYTSSVHEHGYASRDHSLPQLRELLKLLHQQNNKVARQELQETLERSTVAAFEEKIDSQHLYTAAVEFAKIFIVAFEMILGKGRNYASIIADLIAEIQLYSAFYHARKQKGFIHTFIAGIRLMNFQSLNGWTENANATDAELFQLFTERFTGIDTGKTVLREFYDICISQASQGSLVRRLTRVIVDNVYQKLTTGHFRPGYSHAAILHEFVKDSGGFQDQDSTRDGVKLSEHLLVQGSRKCSDRGLSGKMLVLSKTILHEIISSYHEKGVNLTDFDTTDLNQLAILLGGQRNFEDLEFLLNELWSSRVVQKTWSSDTIILVGRRLVEARFSNGRTTQATQLCGGLCYNVKRVWGPFDRSALELTNLLSALYTAEGDHARAMGVHESVLRQLLEDSTDIRLSEAAEIASKQTALLQRCYQRNGGWSKGSGRYENMFDRLNEKFAKEKKWTARNPQHWTVKEVDKLGVWEAPHDYGFLMAGKGTTHQNQLRKASEPDIETFENKHQSGRAQGVS</sequence>
<dbReference type="PANTHER" id="PTHR10039">
    <property type="entry name" value="AMELOGENIN"/>
    <property type="match status" value="1"/>
</dbReference>
<dbReference type="Gene3D" id="3.40.50.300">
    <property type="entry name" value="P-loop containing nucleotide triphosphate hydrolases"/>
    <property type="match status" value="1"/>
</dbReference>
<evidence type="ECO:0000259" key="3">
    <source>
        <dbReference type="PROSITE" id="PS50837"/>
    </source>
</evidence>
<evidence type="ECO:0000256" key="2">
    <source>
        <dbReference type="SAM" id="MobiDB-lite"/>
    </source>
</evidence>
<dbReference type="InterPro" id="IPR056884">
    <property type="entry name" value="NPHP3-like_N"/>
</dbReference>
<dbReference type="Pfam" id="PF24883">
    <property type="entry name" value="NPHP3_N"/>
    <property type="match status" value="1"/>
</dbReference>
<name>A0A5N6WEG8_9EURO</name>
<dbReference type="Proteomes" id="UP000325433">
    <property type="component" value="Unassembled WGS sequence"/>
</dbReference>
<dbReference type="PANTHER" id="PTHR10039:SF11">
    <property type="entry name" value="NACHT DOMAIN PROTEIN (AFU_ORTHOLOGUE AFUA_1G01490)"/>
    <property type="match status" value="1"/>
</dbReference>
<keyword evidence="5" id="KW-1185">Reference proteome</keyword>
<feature type="domain" description="NACHT" evidence="3">
    <location>
        <begin position="299"/>
        <end position="437"/>
    </location>
</feature>
<dbReference type="EMBL" id="ML738298">
    <property type="protein sequence ID" value="KAE8318209.1"/>
    <property type="molecule type" value="Genomic_DNA"/>
</dbReference>
<dbReference type="InterPro" id="IPR007111">
    <property type="entry name" value="NACHT_NTPase"/>
</dbReference>
<dbReference type="SUPFAM" id="SSF48452">
    <property type="entry name" value="TPR-like"/>
    <property type="match status" value="1"/>
</dbReference>
<reference evidence="5" key="1">
    <citation type="submission" date="2019-04" db="EMBL/GenBank/DDBJ databases">
        <title>Friends and foes A comparative genomics studyof 23 Aspergillus species from section Flavi.</title>
        <authorList>
            <consortium name="DOE Joint Genome Institute"/>
            <person name="Kjaerbolling I."/>
            <person name="Vesth T."/>
            <person name="Frisvad J.C."/>
            <person name="Nybo J.L."/>
            <person name="Theobald S."/>
            <person name="Kildgaard S."/>
            <person name="Isbrandt T."/>
            <person name="Kuo A."/>
            <person name="Sato A."/>
            <person name="Lyhne E.K."/>
            <person name="Kogle M.E."/>
            <person name="Wiebenga A."/>
            <person name="Kun R.S."/>
            <person name="Lubbers R.J."/>
            <person name="Makela M.R."/>
            <person name="Barry K."/>
            <person name="Chovatia M."/>
            <person name="Clum A."/>
            <person name="Daum C."/>
            <person name="Haridas S."/>
            <person name="He G."/>
            <person name="LaButti K."/>
            <person name="Lipzen A."/>
            <person name="Mondo S."/>
            <person name="Riley R."/>
            <person name="Salamov A."/>
            <person name="Simmons B.A."/>
            <person name="Magnuson J.K."/>
            <person name="Henrissat B."/>
            <person name="Mortensen U.H."/>
            <person name="Larsen T.O."/>
            <person name="Devries R.P."/>
            <person name="Grigoriev I.V."/>
            <person name="Machida M."/>
            <person name="Baker S.E."/>
            <person name="Andersen M.R."/>
        </authorList>
    </citation>
    <scope>NUCLEOTIDE SEQUENCE [LARGE SCALE GENOMIC DNA]</scope>
    <source>
        <strain evidence="5">CBS 130015</strain>
    </source>
</reference>
<accession>A0A5N6WEG8</accession>
<dbReference type="Gene3D" id="1.25.40.10">
    <property type="entry name" value="Tetratricopeptide repeat domain"/>
    <property type="match status" value="1"/>
</dbReference>
<proteinExistence type="predicted"/>
<evidence type="ECO:0000313" key="4">
    <source>
        <dbReference type="EMBL" id="KAE8318209.1"/>
    </source>
</evidence>
<gene>
    <name evidence="4" type="ORF">BDV41DRAFT_560965</name>
</gene>
<organism evidence="4 5">
    <name type="scientific">Aspergillus transmontanensis</name>
    <dbReference type="NCBI Taxonomy" id="1034304"/>
    <lineage>
        <taxon>Eukaryota</taxon>
        <taxon>Fungi</taxon>
        <taxon>Dikarya</taxon>
        <taxon>Ascomycota</taxon>
        <taxon>Pezizomycotina</taxon>
        <taxon>Eurotiomycetes</taxon>
        <taxon>Eurotiomycetidae</taxon>
        <taxon>Eurotiales</taxon>
        <taxon>Aspergillaceae</taxon>
        <taxon>Aspergillus</taxon>
        <taxon>Aspergillus subgen. Circumdati</taxon>
    </lineage>
</organism>
<evidence type="ECO:0000256" key="1">
    <source>
        <dbReference type="ARBA" id="ARBA00022737"/>
    </source>
</evidence>
<dbReference type="InterPro" id="IPR027417">
    <property type="entry name" value="P-loop_NTPase"/>
</dbReference>